<evidence type="ECO:0000256" key="3">
    <source>
        <dbReference type="ARBA" id="ARBA00022679"/>
    </source>
</evidence>
<feature type="region of interest" description="Disordered" evidence="14">
    <location>
        <begin position="428"/>
        <end position="448"/>
    </location>
</feature>
<reference evidence="17 18" key="1">
    <citation type="submission" date="2020-08" db="EMBL/GenBank/DDBJ databases">
        <title>Sequencing the genomes of 1000 actinobacteria strains.</title>
        <authorList>
            <person name="Klenk H.-P."/>
        </authorList>
    </citation>
    <scope>NUCLEOTIDE SEQUENCE [LARGE SCALE GENOMIC DNA]</scope>
    <source>
        <strain evidence="17 18">DSM 46659</strain>
    </source>
</reference>
<proteinExistence type="predicted"/>
<keyword evidence="6 13" id="KW-0573">Peptidoglycan synthesis</keyword>
<evidence type="ECO:0000256" key="15">
    <source>
        <dbReference type="SAM" id="SignalP"/>
    </source>
</evidence>
<keyword evidence="18" id="KW-1185">Reference proteome</keyword>
<evidence type="ECO:0000256" key="11">
    <source>
        <dbReference type="ARBA" id="ARBA00023316"/>
    </source>
</evidence>
<dbReference type="PANTHER" id="PTHR30582:SF2">
    <property type="entry name" value="L,D-TRANSPEPTIDASE YCIB-RELATED"/>
    <property type="match status" value="1"/>
</dbReference>
<dbReference type="GO" id="GO:0071972">
    <property type="term" value="F:peptidoglycan L,D-transpeptidase activity"/>
    <property type="evidence" value="ECO:0007669"/>
    <property type="project" value="TreeGrafter"/>
</dbReference>
<dbReference type="InterPro" id="IPR041280">
    <property type="entry name" value="Big_10"/>
</dbReference>
<evidence type="ECO:0000256" key="8">
    <source>
        <dbReference type="ARBA" id="ARBA00023139"/>
    </source>
</evidence>
<feature type="domain" description="L,D-TPase catalytic" evidence="16">
    <location>
        <begin position="273"/>
        <end position="400"/>
    </location>
</feature>
<dbReference type="InterPro" id="IPR038063">
    <property type="entry name" value="Transpep_catalytic_dom"/>
</dbReference>
<dbReference type="GO" id="GO:0071555">
    <property type="term" value="P:cell wall organization"/>
    <property type="evidence" value="ECO:0007669"/>
    <property type="project" value="UniProtKB-UniRule"/>
</dbReference>
<dbReference type="InterPro" id="IPR005490">
    <property type="entry name" value="LD_TPept_cat_dom"/>
</dbReference>
<feature type="region of interest" description="Disordered" evidence="14">
    <location>
        <begin position="83"/>
        <end position="117"/>
    </location>
</feature>
<dbReference type="Proteomes" id="UP000546642">
    <property type="component" value="Unassembled WGS sequence"/>
</dbReference>
<keyword evidence="9 17" id="KW-0449">Lipoprotein</keyword>
<keyword evidence="7" id="KW-0472">Membrane</keyword>
<dbReference type="GO" id="GO:0016746">
    <property type="term" value="F:acyltransferase activity"/>
    <property type="evidence" value="ECO:0007669"/>
    <property type="project" value="UniProtKB-KW"/>
</dbReference>
<dbReference type="PROSITE" id="PS51257">
    <property type="entry name" value="PROKAR_LIPOPROTEIN"/>
    <property type="match status" value="1"/>
</dbReference>
<keyword evidence="4 15" id="KW-0732">Signal</keyword>
<evidence type="ECO:0000256" key="14">
    <source>
        <dbReference type="SAM" id="MobiDB-lite"/>
    </source>
</evidence>
<keyword evidence="11 13" id="KW-0961">Cell wall biogenesis/degradation</keyword>
<dbReference type="AlphaFoldDB" id="A0A7W9YJX4"/>
<dbReference type="Gene3D" id="2.60.40.3780">
    <property type="match status" value="1"/>
</dbReference>
<dbReference type="Gene3D" id="2.40.440.10">
    <property type="entry name" value="L,D-transpeptidase catalytic domain-like"/>
    <property type="match status" value="1"/>
</dbReference>
<dbReference type="GO" id="GO:0005576">
    <property type="term" value="C:extracellular region"/>
    <property type="evidence" value="ECO:0007669"/>
    <property type="project" value="TreeGrafter"/>
</dbReference>
<dbReference type="EMBL" id="JACHDS010000001">
    <property type="protein sequence ID" value="MBB6172556.1"/>
    <property type="molecule type" value="Genomic_DNA"/>
</dbReference>
<evidence type="ECO:0000256" key="9">
    <source>
        <dbReference type="ARBA" id="ARBA00023288"/>
    </source>
</evidence>
<dbReference type="Pfam" id="PF03734">
    <property type="entry name" value="YkuD"/>
    <property type="match status" value="1"/>
</dbReference>
<dbReference type="UniPathway" id="UPA00219"/>
<evidence type="ECO:0000256" key="1">
    <source>
        <dbReference type="ARBA" id="ARBA00004752"/>
    </source>
</evidence>
<dbReference type="CDD" id="cd16913">
    <property type="entry name" value="YkuD_like"/>
    <property type="match status" value="1"/>
</dbReference>
<keyword evidence="5 13" id="KW-0133">Cell shape</keyword>
<dbReference type="PANTHER" id="PTHR30582">
    <property type="entry name" value="L,D-TRANSPEPTIDASE"/>
    <property type="match status" value="1"/>
</dbReference>
<dbReference type="CDD" id="cd13432">
    <property type="entry name" value="LDT_IgD_like_2"/>
    <property type="match status" value="1"/>
</dbReference>
<comment type="caution">
    <text evidence="17">The sequence shown here is derived from an EMBL/GenBank/DDBJ whole genome shotgun (WGS) entry which is preliminary data.</text>
</comment>
<protein>
    <submittedName>
        <fullName evidence="17">Lipoprotein-anchoring transpeptidase ErfK/SrfK</fullName>
    </submittedName>
</protein>
<feature type="signal peptide" evidence="15">
    <location>
        <begin position="1"/>
        <end position="26"/>
    </location>
</feature>
<evidence type="ECO:0000259" key="16">
    <source>
        <dbReference type="PROSITE" id="PS52029"/>
    </source>
</evidence>
<comment type="pathway">
    <text evidence="1 13">Cell wall biogenesis; peptidoglycan biosynthesis.</text>
</comment>
<feature type="chain" id="PRO_5039357992" evidence="15">
    <location>
        <begin position="27"/>
        <end position="448"/>
    </location>
</feature>
<evidence type="ECO:0000313" key="18">
    <source>
        <dbReference type="Proteomes" id="UP000546642"/>
    </source>
</evidence>
<dbReference type="FunFam" id="2.40.440.10:FF:000005">
    <property type="entry name" value="L,D-transpeptidase 2"/>
    <property type="match status" value="1"/>
</dbReference>
<evidence type="ECO:0000256" key="13">
    <source>
        <dbReference type="PROSITE-ProRule" id="PRU01373"/>
    </source>
</evidence>
<dbReference type="Pfam" id="PF17964">
    <property type="entry name" value="Big_10"/>
    <property type="match status" value="1"/>
</dbReference>
<sequence>MKGSTVPTAYRRLGAGMAGLTLALTAACTGPDGADTSTAGAEAAGDEVKIAISPEDGTTKVRPNLPVTVTADGGTITDVTIEQSQNTEADAQNPADGEGTEAGEAEDGEDTPDVDEVTGTLNEDKTEWVSDWNLIPGSDITVTALAENEAGEETEVISEFSTLEAAPGQRLELQSNFPTSGQEVGVGMPVIVNFDMPVENKAQVENSMEVTSEETVEGAWNWFGDKMAVFRPKEYWQPNQDVSVDLHLAGTEASDGVYGVKNYRIDFRVSREQISTIENDEYTMVVERDGKQIKSFPISNGDGSTRAYTTTSGTHLLMEKYEHLVMDSSTVGVPVDSPDGYKLDVNYAVRFSNSGEFTHAAPWNNRLGQANLSHGCTNMSVADAKWYFENALMGDVLVINGTDRQLEVDNGWGYWQRSWDEWLEHSETGEADTTDGNGTPGDVHGEAV</sequence>
<dbReference type="GO" id="GO:0018104">
    <property type="term" value="P:peptidoglycan-protein cross-linking"/>
    <property type="evidence" value="ECO:0007669"/>
    <property type="project" value="TreeGrafter"/>
</dbReference>
<evidence type="ECO:0000256" key="4">
    <source>
        <dbReference type="ARBA" id="ARBA00022729"/>
    </source>
</evidence>
<keyword evidence="2" id="KW-1003">Cell membrane</keyword>
<evidence type="ECO:0000256" key="10">
    <source>
        <dbReference type="ARBA" id="ARBA00023315"/>
    </source>
</evidence>
<dbReference type="SUPFAM" id="SSF141523">
    <property type="entry name" value="L,D-transpeptidase catalytic domain-like"/>
    <property type="match status" value="1"/>
</dbReference>
<accession>A0A7W9YJX4</accession>
<evidence type="ECO:0000256" key="5">
    <source>
        <dbReference type="ARBA" id="ARBA00022960"/>
    </source>
</evidence>
<name>A0A7W9YJX4_9ACTN</name>
<evidence type="ECO:0000313" key="17">
    <source>
        <dbReference type="EMBL" id="MBB6172556.1"/>
    </source>
</evidence>
<feature type="active site" description="Nucleophile" evidence="13">
    <location>
        <position position="376"/>
    </location>
</feature>
<dbReference type="PROSITE" id="PS52029">
    <property type="entry name" value="LD_TPASE"/>
    <property type="match status" value="1"/>
</dbReference>
<feature type="compositionally biased region" description="Acidic residues" evidence="14">
    <location>
        <begin position="98"/>
        <end position="116"/>
    </location>
</feature>
<dbReference type="GO" id="GO:0008360">
    <property type="term" value="P:regulation of cell shape"/>
    <property type="evidence" value="ECO:0007669"/>
    <property type="project" value="UniProtKB-UniRule"/>
</dbReference>
<dbReference type="Gene3D" id="2.60.40.3710">
    <property type="match status" value="1"/>
</dbReference>
<evidence type="ECO:0000256" key="7">
    <source>
        <dbReference type="ARBA" id="ARBA00023136"/>
    </source>
</evidence>
<evidence type="ECO:0000256" key="6">
    <source>
        <dbReference type="ARBA" id="ARBA00022984"/>
    </source>
</evidence>
<evidence type="ECO:0000256" key="2">
    <source>
        <dbReference type="ARBA" id="ARBA00022475"/>
    </source>
</evidence>
<keyword evidence="8" id="KW-0564">Palmitate</keyword>
<gene>
    <name evidence="17" type="ORF">HNR23_002616</name>
</gene>
<evidence type="ECO:0000256" key="12">
    <source>
        <dbReference type="ARBA" id="ARBA00060592"/>
    </source>
</evidence>
<feature type="active site" description="Proton donor/acceptor" evidence="13">
    <location>
        <position position="359"/>
    </location>
</feature>
<keyword evidence="10" id="KW-0012">Acyltransferase</keyword>
<dbReference type="InterPro" id="IPR050979">
    <property type="entry name" value="LD-transpeptidase"/>
</dbReference>
<comment type="pathway">
    <text evidence="12">Glycan biosynthesis.</text>
</comment>
<organism evidence="17 18">
    <name type="scientific">Nocardiopsis mwathae</name>
    <dbReference type="NCBI Taxonomy" id="1472723"/>
    <lineage>
        <taxon>Bacteria</taxon>
        <taxon>Bacillati</taxon>
        <taxon>Actinomycetota</taxon>
        <taxon>Actinomycetes</taxon>
        <taxon>Streptosporangiales</taxon>
        <taxon>Nocardiopsidaceae</taxon>
        <taxon>Nocardiopsis</taxon>
    </lineage>
</organism>
<keyword evidence="3" id="KW-0808">Transferase</keyword>